<dbReference type="HOGENOM" id="CLU_2557792_0_0_1"/>
<name>A0A0C2SWE5_AMAMK</name>
<reference evidence="1 2" key="1">
    <citation type="submission" date="2014-04" db="EMBL/GenBank/DDBJ databases">
        <title>Evolutionary Origins and Diversification of the Mycorrhizal Mutualists.</title>
        <authorList>
            <consortium name="DOE Joint Genome Institute"/>
            <consortium name="Mycorrhizal Genomics Consortium"/>
            <person name="Kohler A."/>
            <person name="Kuo A."/>
            <person name="Nagy L.G."/>
            <person name="Floudas D."/>
            <person name="Copeland A."/>
            <person name="Barry K.W."/>
            <person name="Cichocki N."/>
            <person name="Veneault-Fourrey C."/>
            <person name="LaButti K."/>
            <person name="Lindquist E.A."/>
            <person name="Lipzen A."/>
            <person name="Lundell T."/>
            <person name="Morin E."/>
            <person name="Murat C."/>
            <person name="Riley R."/>
            <person name="Ohm R."/>
            <person name="Sun H."/>
            <person name="Tunlid A."/>
            <person name="Henrissat B."/>
            <person name="Grigoriev I.V."/>
            <person name="Hibbett D.S."/>
            <person name="Martin F."/>
        </authorList>
    </citation>
    <scope>NUCLEOTIDE SEQUENCE [LARGE SCALE GENOMIC DNA]</scope>
    <source>
        <strain evidence="1 2">Koide BX008</strain>
    </source>
</reference>
<proteinExistence type="predicted"/>
<keyword evidence="2" id="KW-1185">Reference proteome</keyword>
<evidence type="ECO:0000313" key="1">
    <source>
        <dbReference type="EMBL" id="KIL58434.1"/>
    </source>
</evidence>
<protein>
    <submittedName>
        <fullName evidence="1">Uncharacterized protein</fullName>
    </submittedName>
</protein>
<evidence type="ECO:0000313" key="2">
    <source>
        <dbReference type="Proteomes" id="UP000054549"/>
    </source>
</evidence>
<dbReference type="Proteomes" id="UP000054549">
    <property type="component" value="Unassembled WGS sequence"/>
</dbReference>
<dbReference type="InParanoid" id="A0A0C2SWE5"/>
<accession>A0A0C2SWE5</accession>
<sequence>MAEVTPTIFKQSRRLANISGSDDCATIVDAHAAFDLHTMTSWIFLSLVSSHPLPTESTDGWQSGIKDVAHFGPWVQGCGHAR</sequence>
<gene>
    <name evidence="1" type="ORF">M378DRAFT_170594</name>
</gene>
<dbReference type="EMBL" id="KN818338">
    <property type="protein sequence ID" value="KIL58434.1"/>
    <property type="molecule type" value="Genomic_DNA"/>
</dbReference>
<organism evidence="1 2">
    <name type="scientific">Amanita muscaria (strain Koide BX008)</name>
    <dbReference type="NCBI Taxonomy" id="946122"/>
    <lineage>
        <taxon>Eukaryota</taxon>
        <taxon>Fungi</taxon>
        <taxon>Dikarya</taxon>
        <taxon>Basidiomycota</taxon>
        <taxon>Agaricomycotina</taxon>
        <taxon>Agaricomycetes</taxon>
        <taxon>Agaricomycetidae</taxon>
        <taxon>Agaricales</taxon>
        <taxon>Pluteineae</taxon>
        <taxon>Amanitaceae</taxon>
        <taxon>Amanita</taxon>
    </lineage>
</organism>
<dbReference type="AlphaFoldDB" id="A0A0C2SWE5"/>